<feature type="transmembrane region" description="Helical" evidence="2">
    <location>
        <begin position="6"/>
        <end position="24"/>
    </location>
</feature>
<sequence>MSDGAIIAIAFVCIALLMIVVGYIGNKIVDKGSDAIRNKAVRKKNLGNPSEPESLADRFENGRKL</sequence>
<name>A0A1H6WZ29_9FIRM</name>
<keyword evidence="2" id="KW-0812">Transmembrane</keyword>
<keyword evidence="2" id="KW-0472">Membrane</keyword>
<feature type="region of interest" description="Disordered" evidence="1">
    <location>
        <begin position="46"/>
        <end position="65"/>
    </location>
</feature>
<gene>
    <name evidence="3" type="ORF">SAMN04487834_10778</name>
</gene>
<keyword evidence="4" id="KW-1185">Reference proteome</keyword>
<feature type="compositionally biased region" description="Basic and acidic residues" evidence="1">
    <location>
        <begin position="55"/>
        <end position="65"/>
    </location>
</feature>
<evidence type="ECO:0000256" key="2">
    <source>
        <dbReference type="SAM" id="Phobius"/>
    </source>
</evidence>
<keyword evidence="2" id="KW-1133">Transmembrane helix</keyword>
<organism evidence="3 4">
    <name type="scientific">Sharpea azabuensis</name>
    <dbReference type="NCBI Taxonomy" id="322505"/>
    <lineage>
        <taxon>Bacteria</taxon>
        <taxon>Bacillati</taxon>
        <taxon>Bacillota</taxon>
        <taxon>Erysipelotrichia</taxon>
        <taxon>Erysipelotrichales</taxon>
        <taxon>Coprobacillaceae</taxon>
        <taxon>Sharpea</taxon>
    </lineage>
</organism>
<proteinExistence type="predicted"/>
<reference evidence="4" key="1">
    <citation type="submission" date="2016-10" db="EMBL/GenBank/DDBJ databases">
        <authorList>
            <person name="Varghese N."/>
        </authorList>
    </citation>
    <scope>NUCLEOTIDE SEQUENCE [LARGE SCALE GENOMIC DNA]</scope>
    <source>
        <strain evidence="4">DSM 20406</strain>
    </source>
</reference>
<dbReference type="EMBL" id="FNYK01000077">
    <property type="protein sequence ID" value="SEJ22181.1"/>
    <property type="molecule type" value="Genomic_DNA"/>
</dbReference>
<evidence type="ECO:0000313" key="4">
    <source>
        <dbReference type="Proteomes" id="UP000183028"/>
    </source>
</evidence>
<evidence type="ECO:0000313" key="3">
    <source>
        <dbReference type="EMBL" id="SEJ22181.1"/>
    </source>
</evidence>
<protein>
    <submittedName>
        <fullName evidence="3">Uncharacterized protein</fullName>
    </submittedName>
</protein>
<accession>A0A1H6WZ29</accession>
<dbReference type="RefSeq" id="WP_074732748.1">
    <property type="nucleotide sequence ID" value="NZ_FNYK01000077.1"/>
</dbReference>
<evidence type="ECO:0000256" key="1">
    <source>
        <dbReference type="SAM" id="MobiDB-lite"/>
    </source>
</evidence>
<dbReference type="AlphaFoldDB" id="A0A1H6WZ29"/>
<dbReference type="Proteomes" id="UP000183028">
    <property type="component" value="Unassembled WGS sequence"/>
</dbReference>